<dbReference type="OrthoDB" id="153712at2759"/>
<keyword evidence="1" id="KW-0472">Membrane</keyword>
<accession>A0A976FF59</accession>
<protein>
    <recommendedName>
        <fullName evidence="5">Secreted protein</fullName>
    </recommendedName>
</protein>
<keyword evidence="2" id="KW-0732">Signal</keyword>
<feature type="signal peptide" evidence="2">
    <location>
        <begin position="1"/>
        <end position="27"/>
    </location>
</feature>
<evidence type="ECO:0000256" key="1">
    <source>
        <dbReference type="SAM" id="Phobius"/>
    </source>
</evidence>
<feature type="chain" id="PRO_5037432849" description="Secreted protein" evidence="2">
    <location>
        <begin position="28"/>
        <end position="362"/>
    </location>
</feature>
<keyword evidence="1" id="KW-0812">Transmembrane</keyword>
<reference evidence="3 4" key="1">
    <citation type="journal article" date="2021" name="Genome Biol.">
        <title>AFLAP: assembly-free linkage analysis pipeline using k-mers from genome sequencing data.</title>
        <authorList>
            <person name="Fletcher K."/>
            <person name="Zhang L."/>
            <person name="Gil J."/>
            <person name="Han R."/>
            <person name="Cavanaugh K."/>
            <person name="Michelmore R."/>
        </authorList>
    </citation>
    <scope>NUCLEOTIDE SEQUENCE [LARGE SCALE GENOMIC DNA]</scope>
    <source>
        <strain evidence="3 4">SF5</strain>
    </source>
</reference>
<evidence type="ECO:0000313" key="3">
    <source>
        <dbReference type="EMBL" id="TDH65588.1"/>
    </source>
</evidence>
<evidence type="ECO:0008006" key="5">
    <source>
        <dbReference type="Google" id="ProtNLM"/>
    </source>
</evidence>
<dbReference type="Proteomes" id="UP000294530">
    <property type="component" value="Unassembled WGS sequence"/>
</dbReference>
<dbReference type="RefSeq" id="XP_067815087.1">
    <property type="nucleotide sequence ID" value="XM_067959452.1"/>
</dbReference>
<evidence type="ECO:0000256" key="2">
    <source>
        <dbReference type="SAM" id="SignalP"/>
    </source>
</evidence>
<evidence type="ECO:0000313" key="4">
    <source>
        <dbReference type="Proteomes" id="UP000294530"/>
    </source>
</evidence>
<name>A0A976FF59_BRELC</name>
<keyword evidence="1" id="KW-1133">Transmembrane helix</keyword>
<comment type="caution">
    <text evidence="3">The sequence shown here is derived from an EMBL/GenBank/DDBJ whole genome shotgun (WGS) entry which is preliminary data.</text>
</comment>
<dbReference type="KEGG" id="blac:94345123"/>
<gene>
    <name evidence="3" type="ORF">CCR75_001348</name>
</gene>
<sequence length="362" mass="40064">MASPLRRNCLVWTLLVLVSTLLNNTSASECAACGYLARNCSHTKASDSVNVCTALGHIQIDDVFCDDDECQCADRHACVSTVVGCSNLFQSRNRRRCVSNATLARRFTQCAFDQGLTTLEHSNVASDWIYYRQSRKCQSIDCLAVQMFHHSRLSQCGHLLAVWKTNASTNTVDEDVVMYHFIADGSRGSDLKAGTFLYSVPWVSDSLVLQSKGATTRQIETCYVLQTRNEPNGTCEGMYVQFDARVQFAHSDTYVISKLSWPVWCVVVGSVVAAMASVASVGLVIYRSQQQRSTLTPSVDANLSLRKLIYPQQSVPMESVALGLPTTASERRLVTDLRQRGAPFPDVEVGKSKILLKHQKEL</sequence>
<proteinExistence type="predicted"/>
<dbReference type="EMBL" id="SHOA02000013">
    <property type="protein sequence ID" value="TDH65588.1"/>
    <property type="molecule type" value="Genomic_DNA"/>
</dbReference>
<dbReference type="GeneID" id="94345123"/>
<feature type="transmembrane region" description="Helical" evidence="1">
    <location>
        <begin position="261"/>
        <end position="286"/>
    </location>
</feature>
<keyword evidence="4" id="KW-1185">Reference proteome</keyword>
<organism evidence="3 4">
    <name type="scientific">Bremia lactucae</name>
    <name type="common">Lettuce downy mildew</name>
    <dbReference type="NCBI Taxonomy" id="4779"/>
    <lineage>
        <taxon>Eukaryota</taxon>
        <taxon>Sar</taxon>
        <taxon>Stramenopiles</taxon>
        <taxon>Oomycota</taxon>
        <taxon>Peronosporomycetes</taxon>
        <taxon>Peronosporales</taxon>
        <taxon>Peronosporaceae</taxon>
        <taxon>Bremia</taxon>
    </lineage>
</organism>
<dbReference type="AlphaFoldDB" id="A0A976FF59"/>